<dbReference type="PROSITE" id="PS50005">
    <property type="entry name" value="TPR"/>
    <property type="match status" value="1"/>
</dbReference>
<evidence type="ECO:0000313" key="9">
    <source>
        <dbReference type="Proteomes" id="UP000198670"/>
    </source>
</evidence>
<dbReference type="InterPro" id="IPR051476">
    <property type="entry name" value="Bac_ResReg_Asp_Phosphatase"/>
</dbReference>
<organism evidence="8 9">
    <name type="scientific">Parapedobacter indicus</name>
    <dbReference type="NCBI Taxonomy" id="1477437"/>
    <lineage>
        <taxon>Bacteria</taxon>
        <taxon>Pseudomonadati</taxon>
        <taxon>Bacteroidota</taxon>
        <taxon>Sphingobacteriia</taxon>
        <taxon>Sphingobacteriales</taxon>
        <taxon>Sphingobacteriaceae</taxon>
        <taxon>Parapedobacter</taxon>
    </lineage>
</organism>
<feature type="repeat" description="TPR" evidence="6">
    <location>
        <begin position="155"/>
        <end position="188"/>
    </location>
</feature>
<dbReference type="Gene3D" id="1.10.10.10">
    <property type="entry name" value="Winged helix-like DNA-binding domain superfamily/Winged helix DNA-binding domain"/>
    <property type="match status" value="1"/>
</dbReference>
<dbReference type="Proteomes" id="UP000198670">
    <property type="component" value="Unassembled WGS sequence"/>
</dbReference>
<keyword evidence="7" id="KW-1133">Transmembrane helix</keyword>
<evidence type="ECO:0000256" key="4">
    <source>
        <dbReference type="ARBA" id="ARBA00022803"/>
    </source>
</evidence>
<evidence type="ECO:0000256" key="3">
    <source>
        <dbReference type="ARBA" id="ARBA00022737"/>
    </source>
</evidence>
<gene>
    <name evidence="8" type="ORF">SAMN05444682_109239</name>
</gene>
<protein>
    <submittedName>
        <fullName evidence="8">Tetratricopeptide repeat-containing protein</fullName>
    </submittedName>
</protein>
<dbReference type="Gene3D" id="1.25.40.10">
    <property type="entry name" value="Tetratricopeptide repeat domain"/>
    <property type="match status" value="2"/>
</dbReference>
<dbReference type="AlphaFoldDB" id="A0A1I3R3X7"/>
<proteinExistence type="inferred from homology"/>
<dbReference type="Pfam" id="PF13176">
    <property type="entry name" value="TPR_7"/>
    <property type="match status" value="1"/>
</dbReference>
<dbReference type="GO" id="GO:0003677">
    <property type="term" value="F:DNA binding"/>
    <property type="evidence" value="ECO:0007669"/>
    <property type="project" value="InterPro"/>
</dbReference>
<dbReference type="Pfam" id="PF13374">
    <property type="entry name" value="TPR_10"/>
    <property type="match status" value="1"/>
</dbReference>
<accession>A0A1I3R3X7</accession>
<dbReference type="InterPro" id="IPR011990">
    <property type="entry name" value="TPR-like_helical_dom_sf"/>
</dbReference>
<keyword evidence="9" id="KW-1185">Reference proteome</keyword>
<dbReference type="SMART" id="SM00028">
    <property type="entry name" value="TPR"/>
    <property type="match status" value="3"/>
</dbReference>
<dbReference type="InterPro" id="IPR036388">
    <property type="entry name" value="WH-like_DNA-bd_sf"/>
</dbReference>
<keyword evidence="7" id="KW-0472">Membrane</keyword>
<evidence type="ECO:0000256" key="2">
    <source>
        <dbReference type="ARBA" id="ARBA00022490"/>
    </source>
</evidence>
<dbReference type="SUPFAM" id="SSF48452">
    <property type="entry name" value="TPR-like"/>
    <property type="match status" value="2"/>
</dbReference>
<feature type="transmembrane region" description="Helical" evidence="7">
    <location>
        <begin position="389"/>
        <end position="408"/>
    </location>
</feature>
<keyword evidence="2" id="KW-0963">Cytoplasm</keyword>
<evidence type="ECO:0000256" key="7">
    <source>
        <dbReference type="SAM" id="Phobius"/>
    </source>
</evidence>
<evidence type="ECO:0000256" key="6">
    <source>
        <dbReference type="PROSITE-ProRule" id="PRU00339"/>
    </source>
</evidence>
<evidence type="ECO:0000313" key="8">
    <source>
        <dbReference type="EMBL" id="SFJ41313.1"/>
    </source>
</evidence>
<keyword evidence="3" id="KW-0677">Repeat</keyword>
<keyword evidence="4 6" id="KW-0802">TPR repeat</keyword>
<sequence>MKPSTTSLFFLLVCVAIGHAQYRELIGKPYNQRLDAIDRLYRNVVEKKISESQVADTLTGMRTLADRLGDKELLLEADLLEAVFDYKVASGRLDKLLHTLEKSEREGVTHVACRAAWNIGQHYWAAAMYEQGFRWYLRLDQMIGPLDVTDFPDKANYLEEIGRAYYRFGDYEKAIPYFKEVAALPIRDFYLNRWRHAINTMGLAYRELGRWNESDACFRRLIGHASGESEQWVGIASGNLAQNLYRRRNYGEAVPLLEKDIRIAEQYEDFGLAAGSTIPMADILTQWGRLAPAKAYIDKSLAYIRQSAQLDRLRLLYPVMSKWYAAMGQGNEAAAYLDSALAANKRFTDKFNALKLMRANQEIAAGQQAAVLHKLAAEAARQRMVRNTVIGGLLAALVATLAIYRVVIHRNRAQHRIQRMELEQAQRELDHAHKLLEGYTNKILHNSRILRSIEGNPHGEIEESSLQQLRASTILTESDWEDFKEQFHKVYPGFTDRLVSRHSDLTPAEIRYLLLLRLELSHPEIAHALGISPASLRVTWHRLRKKIGLPADLTPATVYADHFADM</sequence>
<dbReference type="PANTHER" id="PTHR46630:SF1">
    <property type="entry name" value="TETRATRICOPEPTIDE REPEAT PROTEIN 29"/>
    <property type="match status" value="1"/>
</dbReference>
<evidence type="ECO:0000256" key="5">
    <source>
        <dbReference type="ARBA" id="ARBA00038253"/>
    </source>
</evidence>
<comment type="similarity">
    <text evidence="5">Belongs to the Rap family.</text>
</comment>
<name>A0A1I3R3X7_9SPHI</name>
<dbReference type="EMBL" id="FOQO01000009">
    <property type="protein sequence ID" value="SFJ41313.1"/>
    <property type="molecule type" value="Genomic_DNA"/>
</dbReference>
<reference evidence="8 9" key="1">
    <citation type="submission" date="2016-10" db="EMBL/GenBank/DDBJ databases">
        <authorList>
            <person name="de Groot N.N."/>
        </authorList>
    </citation>
    <scope>NUCLEOTIDE SEQUENCE [LARGE SCALE GENOMIC DNA]</scope>
    <source>
        <strain evidence="8 9">RK1</strain>
    </source>
</reference>
<comment type="subcellular location">
    <subcellularLocation>
        <location evidence="1">Cytoplasm</location>
    </subcellularLocation>
</comment>
<dbReference type="GO" id="GO:0006355">
    <property type="term" value="P:regulation of DNA-templated transcription"/>
    <property type="evidence" value="ECO:0007669"/>
    <property type="project" value="InterPro"/>
</dbReference>
<evidence type="ECO:0000256" key="1">
    <source>
        <dbReference type="ARBA" id="ARBA00004496"/>
    </source>
</evidence>
<dbReference type="RefSeq" id="WP_090629246.1">
    <property type="nucleotide sequence ID" value="NZ_FOQO01000009.1"/>
</dbReference>
<dbReference type="PANTHER" id="PTHR46630">
    <property type="entry name" value="TETRATRICOPEPTIDE REPEAT PROTEIN 29"/>
    <property type="match status" value="1"/>
</dbReference>
<keyword evidence="7" id="KW-0812">Transmembrane</keyword>
<dbReference type="GO" id="GO:0005737">
    <property type="term" value="C:cytoplasm"/>
    <property type="evidence" value="ECO:0007669"/>
    <property type="project" value="UniProtKB-SubCell"/>
</dbReference>
<dbReference type="OrthoDB" id="9806995at2"/>
<dbReference type="InterPro" id="IPR019734">
    <property type="entry name" value="TPR_rpt"/>
</dbReference>
<dbReference type="InterPro" id="IPR016032">
    <property type="entry name" value="Sig_transdc_resp-reg_C-effctor"/>
</dbReference>
<dbReference type="STRING" id="1477437.SAMN05444682_109239"/>
<dbReference type="SUPFAM" id="SSF46894">
    <property type="entry name" value="C-terminal effector domain of the bipartite response regulators"/>
    <property type="match status" value="1"/>
</dbReference>